<dbReference type="EMBL" id="BLXT01008096">
    <property type="protein sequence ID" value="GFO45941.1"/>
    <property type="molecule type" value="Genomic_DNA"/>
</dbReference>
<gene>
    <name evidence="1" type="ORF">PoB_007244600</name>
</gene>
<dbReference type="Proteomes" id="UP000735302">
    <property type="component" value="Unassembled WGS sequence"/>
</dbReference>
<name>A0AAV4DPY0_9GAST</name>
<evidence type="ECO:0000313" key="2">
    <source>
        <dbReference type="Proteomes" id="UP000735302"/>
    </source>
</evidence>
<proteinExistence type="predicted"/>
<evidence type="ECO:0000313" key="1">
    <source>
        <dbReference type="EMBL" id="GFO45941.1"/>
    </source>
</evidence>
<accession>A0AAV4DPY0</accession>
<comment type="caution">
    <text evidence="1">The sequence shown here is derived from an EMBL/GenBank/DDBJ whole genome shotgun (WGS) entry which is preliminary data.</text>
</comment>
<keyword evidence="2" id="KW-1185">Reference proteome</keyword>
<reference evidence="1 2" key="1">
    <citation type="journal article" date="2021" name="Elife">
        <title>Chloroplast acquisition without the gene transfer in kleptoplastic sea slugs, Plakobranchus ocellatus.</title>
        <authorList>
            <person name="Maeda T."/>
            <person name="Takahashi S."/>
            <person name="Yoshida T."/>
            <person name="Shimamura S."/>
            <person name="Takaki Y."/>
            <person name="Nagai Y."/>
            <person name="Toyoda A."/>
            <person name="Suzuki Y."/>
            <person name="Arimoto A."/>
            <person name="Ishii H."/>
            <person name="Satoh N."/>
            <person name="Nishiyama T."/>
            <person name="Hasebe M."/>
            <person name="Maruyama T."/>
            <person name="Minagawa J."/>
            <person name="Obokata J."/>
            <person name="Shigenobu S."/>
        </authorList>
    </citation>
    <scope>NUCLEOTIDE SEQUENCE [LARGE SCALE GENOMIC DNA]</scope>
</reference>
<sequence>MDEDVEEILTQMLDEPMWGHDVPFTPVDTTFTGELDATPDDVKTPYGYFRELVNDKMLSNIRTTGKWMSYHL</sequence>
<organism evidence="1 2">
    <name type="scientific">Plakobranchus ocellatus</name>
    <dbReference type="NCBI Taxonomy" id="259542"/>
    <lineage>
        <taxon>Eukaryota</taxon>
        <taxon>Metazoa</taxon>
        <taxon>Spiralia</taxon>
        <taxon>Lophotrochozoa</taxon>
        <taxon>Mollusca</taxon>
        <taxon>Gastropoda</taxon>
        <taxon>Heterobranchia</taxon>
        <taxon>Euthyneura</taxon>
        <taxon>Panpulmonata</taxon>
        <taxon>Sacoglossa</taxon>
        <taxon>Placobranchoidea</taxon>
        <taxon>Plakobranchidae</taxon>
        <taxon>Plakobranchus</taxon>
    </lineage>
</organism>
<protein>
    <submittedName>
        <fullName evidence="1">Uncharacterized protein</fullName>
    </submittedName>
</protein>
<dbReference type="AlphaFoldDB" id="A0AAV4DPY0"/>